<dbReference type="Proteomes" id="UP000026961">
    <property type="component" value="Chromosome 3"/>
</dbReference>
<dbReference type="EnsemblPlants" id="OGLUM03G04640.1">
    <property type="protein sequence ID" value="OGLUM03G04640.1"/>
    <property type="gene ID" value="OGLUM03G04640"/>
</dbReference>
<dbReference type="Gramene" id="OGLUM03G04640.1">
    <property type="protein sequence ID" value="OGLUM03G04640.1"/>
    <property type="gene ID" value="OGLUM03G04640"/>
</dbReference>
<protein>
    <submittedName>
        <fullName evidence="1">Uncharacterized protein</fullName>
    </submittedName>
</protein>
<reference evidence="1" key="2">
    <citation type="submission" date="2018-05" db="EMBL/GenBank/DDBJ databases">
        <title>OgluRS3 (Oryza glumaepatula Reference Sequence Version 3).</title>
        <authorList>
            <person name="Zhang J."/>
            <person name="Kudrna D."/>
            <person name="Lee S."/>
            <person name="Talag J."/>
            <person name="Welchert J."/>
            <person name="Wing R.A."/>
        </authorList>
    </citation>
    <scope>NUCLEOTIDE SEQUENCE [LARGE SCALE GENOMIC DNA]</scope>
</reference>
<reference evidence="1" key="1">
    <citation type="submission" date="2015-04" db="UniProtKB">
        <authorList>
            <consortium name="EnsemblPlants"/>
        </authorList>
    </citation>
    <scope>IDENTIFICATION</scope>
</reference>
<name>A0A0D9Z2H2_9ORYZ</name>
<sequence>MPVQIGSVTALTRKWRALTSGRDERYISMHGDGGWSTDGWLHGQTSSYLQKLHAGSVARRFVPKPKN</sequence>
<evidence type="ECO:0000313" key="1">
    <source>
        <dbReference type="EnsemblPlants" id="OGLUM03G04640.1"/>
    </source>
</evidence>
<organism evidence="1">
    <name type="scientific">Oryza glumipatula</name>
    <dbReference type="NCBI Taxonomy" id="40148"/>
    <lineage>
        <taxon>Eukaryota</taxon>
        <taxon>Viridiplantae</taxon>
        <taxon>Streptophyta</taxon>
        <taxon>Embryophyta</taxon>
        <taxon>Tracheophyta</taxon>
        <taxon>Spermatophyta</taxon>
        <taxon>Magnoliopsida</taxon>
        <taxon>Liliopsida</taxon>
        <taxon>Poales</taxon>
        <taxon>Poaceae</taxon>
        <taxon>BOP clade</taxon>
        <taxon>Oryzoideae</taxon>
        <taxon>Oryzeae</taxon>
        <taxon>Oryzinae</taxon>
        <taxon>Oryza</taxon>
    </lineage>
</organism>
<dbReference type="HOGENOM" id="CLU_2964912_0_0_1"/>
<keyword evidence="2" id="KW-1185">Reference proteome</keyword>
<dbReference type="AlphaFoldDB" id="A0A0D9Z2H2"/>
<evidence type="ECO:0000313" key="2">
    <source>
        <dbReference type="Proteomes" id="UP000026961"/>
    </source>
</evidence>
<proteinExistence type="predicted"/>
<accession>A0A0D9Z2H2</accession>